<dbReference type="Pfam" id="PF00329">
    <property type="entry name" value="Complex1_30kDa"/>
    <property type="match status" value="1"/>
</dbReference>
<name>A0A7C3N6A7_UNCW3</name>
<evidence type="ECO:0000259" key="1">
    <source>
        <dbReference type="Pfam" id="PF00329"/>
    </source>
</evidence>
<dbReference type="SUPFAM" id="SSF143243">
    <property type="entry name" value="Nqo5-like"/>
    <property type="match status" value="1"/>
</dbReference>
<proteinExistence type="predicted"/>
<gene>
    <name evidence="2" type="ORF">ENS15_06400</name>
</gene>
<organism evidence="2">
    <name type="scientific">candidate division WOR-3 bacterium</name>
    <dbReference type="NCBI Taxonomy" id="2052148"/>
    <lineage>
        <taxon>Bacteria</taxon>
        <taxon>Bacteria division WOR-3</taxon>
    </lineage>
</organism>
<dbReference type="InterPro" id="IPR001268">
    <property type="entry name" value="NADH_UbQ_OxRdtase_30kDa_su"/>
</dbReference>
<dbReference type="InterPro" id="IPR037232">
    <property type="entry name" value="NADH_quin_OxRdtase_su_C/D-like"/>
</dbReference>
<sequence>MTENKYDDSTFLQQDIKDLITENITLIGDSIYFKLDEKKVLTYTLDFLFNKWNYKYLSTIVVIEKEKGFVIKYIINSTTVKKSVIVEVFLDKTNPVFTSIDMIYPVASIFEKEINKKYGIIFEGNPETKNIISNYIEKSGEDS</sequence>
<dbReference type="Gene3D" id="3.30.460.80">
    <property type="entry name" value="NADH:ubiquinone oxidoreductase, 30kDa subunit"/>
    <property type="match status" value="1"/>
</dbReference>
<feature type="domain" description="NADH:ubiquinone oxidoreductase 30kDa subunit" evidence="1">
    <location>
        <begin position="41"/>
        <end position="133"/>
    </location>
</feature>
<accession>A0A7C3N6A7</accession>
<dbReference type="EMBL" id="DSTT01000005">
    <property type="protein sequence ID" value="HFK24257.1"/>
    <property type="molecule type" value="Genomic_DNA"/>
</dbReference>
<evidence type="ECO:0000313" key="2">
    <source>
        <dbReference type="EMBL" id="HFK24257.1"/>
    </source>
</evidence>
<dbReference type="GO" id="GO:0008137">
    <property type="term" value="F:NADH dehydrogenase (ubiquinone) activity"/>
    <property type="evidence" value="ECO:0007669"/>
    <property type="project" value="InterPro"/>
</dbReference>
<protein>
    <submittedName>
        <fullName evidence="2">NADH-quinone oxidoreductase subunit C</fullName>
    </submittedName>
</protein>
<dbReference type="AlphaFoldDB" id="A0A7C3N6A7"/>
<reference evidence="2" key="1">
    <citation type="journal article" date="2020" name="mSystems">
        <title>Genome- and Community-Level Interaction Insights into Carbon Utilization and Element Cycling Functions of Hydrothermarchaeota in Hydrothermal Sediment.</title>
        <authorList>
            <person name="Zhou Z."/>
            <person name="Liu Y."/>
            <person name="Xu W."/>
            <person name="Pan J."/>
            <person name="Luo Z.H."/>
            <person name="Li M."/>
        </authorList>
    </citation>
    <scope>NUCLEOTIDE SEQUENCE [LARGE SCALE GENOMIC DNA]</scope>
    <source>
        <strain evidence="2">SpSt-464</strain>
    </source>
</reference>
<comment type="caution">
    <text evidence="2">The sequence shown here is derived from an EMBL/GenBank/DDBJ whole genome shotgun (WGS) entry which is preliminary data.</text>
</comment>